<dbReference type="InterPro" id="IPR016039">
    <property type="entry name" value="Thiolase-like"/>
</dbReference>
<evidence type="ECO:0000256" key="4">
    <source>
        <dbReference type="RuleBase" id="RU003694"/>
    </source>
</evidence>
<evidence type="ECO:0000259" key="5">
    <source>
        <dbReference type="PROSITE" id="PS52004"/>
    </source>
</evidence>
<dbReference type="Pfam" id="PF02801">
    <property type="entry name" value="Ketoacyl-synt_C"/>
    <property type="match status" value="1"/>
</dbReference>
<dbReference type="AlphaFoldDB" id="A0A3M8WFA0"/>
<dbReference type="EMBL" id="RIBZ01000167">
    <property type="protein sequence ID" value="RNG28237.1"/>
    <property type="molecule type" value="Genomic_DNA"/>
</dbReference>
<dbReference type="GO" id="GO:0004315">
    <property type="term" value="F:3-oxoacyl-[acyl-carrier-protein] synthase activity"/>
    <property type="evidence" value="ECO:0007669"/>
    <property type="project" value="InterPro"/>
</dbReference>
<dbReference type="FunFam" id="3.40.47.10:FF:000018">
    <property type="entry name" value="3-oxoacyl-[acyl-carrier-protein] synthase 2"/>
    <property type="match status" value="1"/>
</dbReference>
<dbReference type="InterPro" id="IPR020841">
    <property type="entry name" value="PKS_Beta-ketoAc_synthase_dom"/>
</dbReference>
<evidence type="ECO:0000256" key="2">
    <source>
        <dbReference type="ARBA" id="ARBA00022679"/>
    </source>
</evidence>
<gene>
    <name evidence="6" type="ORF">EEJ42_12690</name>
</gene>
<dbReference type="RefSeq" id="WP_123100058.1">
    <property type="nucleotide sequence ID" value="NZ_RIBZ01000167.1"/>
</dbReference>
<sequence length="421" mass="43641">MRQVRHYVASTQFKEARVTRNGRVLVTGVGAMTPLGADAPSSWSGLLDGKSGVRFLEEEWAADLPVHVAAGLTVDPASLLPRTEARKLDRGEQVAILSAREAWQDADAPQVEPERFAVVIGTGTGGVLTTLGQDDVFERAGIRRLSPFAVPMLMPNGPAARVSMDLGAKGGARTPVSACASGAEALALGQDLIRSGRADVVVAGGVEACLHPFTIAAFAQMKALSTQSVDPETVSRPFDVKRSGFVMGEGAGMMVLERDEFARARGAHAYGTLAGSSVSSSANHITASDAEGQAFAMELALRDAGLVPADIGVVHAHATSTESGDLAEAEAIDRVIGSHAAVTATKSMTGHMMGASGTVGAMAALFALKDGTVPATRNLDDLDPRVGLDVVRGERRTGQWSAALANSFGFGGHNVSLIFTT</sequence>
<dbReference type="InterPro" id="IPR014030">
    <property type="entry name" value="Ketoacyl_synth_N"/>
</dbReference>
<dbReference type="CDD" id="cd00834">
    <property type="entry name" value="KAS_I_II"/>
    <property type="match status" value="1"/>
</dbReference>
<keyword evidence="2 4" id="KW-0808">Transferase</keyword>
<dbReference type="PROSITE" id="PS52004">
    <property type="entry name" value="KS3_2"/>
    <property type="match status" value="1"/>
</dbReference>
<feature type="domain" description="Ketosynthase family 3 (KS3)" evidence="5">
    <location>
        <begin position="21"/>
        <end position="421"/>
    </location>
</feature>
<dbReference type="SMART" id="SM00825">
    <property type="entry name" value="PKS_KS"/>
    <property type="match status" value="1"/>
</dbReference>
<evidence type="ECO:0000256" key="1">
    <source>
        <dbReference type="ARBA" id="ARBA00008467"/>
    </source>
</evidence>
<dbReference type="InterPro" id="IPR018201">
    <property type="entry name" value="Ketoacyl_synth_AS"/>
</dbReference>
<organism evidence="6 7">
    <name type="scientific">Streptomyces botrytidirepellens</name>
    <dbReference type="NCBI Taxonomy" id="2486417"/>
    <lineage>
        <taxon>Bacteria</taxon>
        <taxon>Bacillati</taxon>
        <taxon>Actinomycetota</taxon>
        <taxon>Actinomycetes</taxon>
        <taxon>Kitasatosporales</taxon>
        <taxon>Streptomycetaceae</taxon>
        <taxon>Streptomyces</taxon>
    </lineage>
</organism>
<evidence type="ECO:0000313" key="7">
    <source>
        <dbReference type="Proteomes" id="UP000275401"/>
    </source>
</evidence>
<dbReference type="InterPro" id="IPR014031">
    <property type="entry name" value="Ketoacyl_synth_C"/>
</dbReference>
<evidence type="ECO:0000313" key="6">
    <source>
        <dbReference type="EMBL" id="RNG28237.1"/>
    </source>
</evidence>
<keyword evidence="3" id="KW-0012">Acyltransferase</keyword>
<reference evidence="6 7" key="1">
    <citation type="submission" date="2018-11" db="EMBL/GenBank/DDBJ databases">
        <title>The Potential of Streptomyces as Biocontrol Agents against the Tomato grey mould, Botrytis cinerea (Gray mold) Frontiers in Microbiology.</title>
        <authorList>
            <person name="Li D."/>
        </authorList>
    </citation>
    <scope>NUCLEOTIDE SEQUENCE [LARGE SCALE GENOMIC DNA]</scope>
    <source>
        <strain evidence="6 7">NEAU-LD23</strain>
    </source>
</reference>
<dbReference type="GO" id="GO:0006633">
    <property type="term" value="P:fatty acid biosynthetic process"/>
    <property type="evidence" value="ECO:0007669"/>
    <property type="project" value="InterPro"/>
</dbReference>
<comment type="caution">
    <text evidence="6">The sequence shown here is derived from an EMBL/GenBank/DDBJ whole genome shotgun (WGS) entry which is preliminary data.</text>
</comment>
<dbReference type="GO" id="GO:0005829">
    <property type="term" value="C:cytosol"/>
    <property type="evidence" value="ECO:0007669"/>
    <property type="project" value="TreeGrafter"/>
</dbReference>
<keyword evidence="7" id="KW-1185">Reference proteome</keyword>
<dbReference type="InterPro" id="IPR000794">
    <property type="entry name" value="Beta-ketoacyl_synthase"/>
</dbReference>
<dbReference type="PROSITE" id="PS00606">
    <property type="entry name" value="KS3_1"/>
    <property type="match status" value="1"/>
</dbReference>
<proteinExistence type="inferred from homology"/>
<dbReference type="PANTHER" id="PTHR11712:SF336">
    <property type="entry name" value="3-OXOACYL-[ACYL-CARRIER-PROTEIN] SYNTHASE, MITOCHONDRIAL"/>
    <property type="match status" value="1"/>
</dbReference>
<dbReference type="Gene3D" id="3.40.47.10">
    <property type="match status" value="1"/>
</dbReference>
<evidence type="ECO:0000256" key="3">
    <source>
        <dbReference type="ARBA" id="ARBA00023315"/>
    </source>
</evidence>
<comment type="similarity">
    <text evidence="1 4">Belongs to the thiolase-like superfamily. Beta-ketoacyl-ACP synthases family.</text>
</comment>
<name>A0A3M8WFA0_9ACTN</name>
<protein>
    <submittedName>
        <fullName evidence="6">Beta-ketoacyl-[acyl-carrier-protein] synthase family protein</fullName>
    </submittedName>
</protein>
<dbReference type="Pfam" id="PF00109">
    <property type="entry name" value="ketoacyl-synt"/>
    <property type="match status" value="1"/>
</dbReference>
<dbReference type="PANTHER" id="PTHR11712">
    <property type="entry name" value="POLYKETIDE SYNTHASE-RELATED"/>
    <property type="match status" value="1"/>
</dbReference>
<accession>A0A3M8WFA0</accession>
<dbReference type="NCBIfam" id="NF005589">
    <property type="entry name" value="PRK07314.1"/>
    <property type="match status" value="1"/>
</dbReference>
<dbReference type="Proteomes" id="UP000275401">
    <property type="component" value="Unassembled WGS sequence"/>
</dbReference>
<dbReference type="SUPFAM" id="SSF53901">
    <property type="entry name" value="Thiolase-like"/>
    <property type="match status" value="2"/>
</dbReference>